<dbReference type="InterPro" id="IPR014710">
    <property type="entry name" value="RmlC-like_jellyroll"/>
</dbReference>
<dbReference type="EMBL" id="CP051298">
    <property type="protein sequence ID" value="QKD43430.1"/>
    <property type="molecule type" value="Genomic_DNA"/>
</dbReference>
<name>A0A858ZRA3_9BURK</name>
<dbReference type="PANTHER" id="PTHR40943">
    <property type="entry name" value="CYTOPLASMIC PROTEIN-RELATED"/>
    <property type="match status" value="1"/>
</dbReference>
<dbReference type="Pfam" id="PF05899">
    <property type="entry name" value="Cupin_3"/>
    <property type="match status" value="1"/>
</dbReference>
<dbReference type="InterPro" id="IPR011051">
    <property type="entry name" value="RmlC_Cupin_sf"/>
</dbReference>
<dbReference type="AlphaFoldDB" id="A0A858ZRA3"/>
<dbReference type="RefSeq" id="WP_013518252.1">
    <property type="nucleotide sequence ID" value="NZ_CP051298.1"/>
</dbReference>
<feature type="domain" description="(S)-ureidoglycine aminohydrolase cupin" evidence="1">
    <location>
        <begin position="46"/>
        <end position="114"/>
    </location>
</feature>
<reference evidence="2 3" key="1">
    <citation type="submission" date="2020-05" db="EMBL/GenBank/DDBJ databases">
        <title>Complete genome sequence of Alicycliphilus denitrificans DP3.</title>
        <authorList>
            <person name="Chen X."/>
        </authorList>
    </citation>
    <scope>NUCLEOTIDE SEQUENCE [LARGE SCALE GENOMIC DNA]</scope>
    <source>
        <strain evidence="2 3">DP3</strain>
    </source>
</reference>
<dbReference type="Proteomes" id="UP000500755">
    <property type="component" value="Chromosome"/>
</dbReference>
<dbReference type="SUPFAM" id="SSF51182">
    <property type="entry name" value="RmlC-like cupins"/>
    <property type="match status" value="1"/>
</dbReference>
<dbReference type="CDD" id="cd02227">
    <property type="entry name" value="cupin_TM1112-like"/>
    <property type="match status" value="1"/>
</dbReference>
<dbReference type="Gene3D" id="2.60.120.10">
    <property type="entry name" value="Jelly Rolls"/>
    <property type="match status" value="1"/>
</dbReference>
<sequence>MGIQVIAQSATTPQLQDWGPVTVPLSTPACALRGLEVRLDGRPDSDMGLWECSPGRFQRQVASGEVMHILAGAGRFMPEAEGAAPVEFRAGDTLFFPPDTRGVWEIRETVRKLYVMV</sequence>
<evidence type="ECO:0000313" key="2">
    <source>
        <dbReference type="EMBL" id="QKD43430.1"/>
    </source>
</evidence>
<proteinExistence type="predicted"/>
<accession>A0A858ZRA3</accession>
<dbReference type="PANTHER" id="PTHR40943:SF1">
    <property type="entry name" value="CYTOPLASMIC PROTEIN"/>
    <property type="match status" value="1"/>
</dbReference>
<evidence type="ECO:0000313" key="3">
    <source>
        <dbReference type="Proteomes" id="UP000500755"/>
    </source>
</evidence>
<dbReference type="InterPro" id="IPR008579">
    <property type="entry name" value="UGlyAH_Cupin_dom"/>
</dbReference>
<evidence type="ECO:0000259" key="1">
    <source>
        <dbReference type="Pfam" id="PF05899"/>
    </source>
</evidence>
<protein>
    <submittedName>
        <fullName evidence="2">DUF861 domain-containing protein</fullName>
    </submittedName>
</protein>
<organism evidence="2 3">
    <name type="scientific">Alicycliphilus denitrificans</name>
    <dbReference type="NCBI Taxonomy" id="179636"/>
    <lineage>
        <taxon>Bacteria</taxon>
        <taxon>Pseudomonadati</taxon>
        <taxon>Pseudomonadota</taxon>
        <taxon>Betaproteobacteria</taxon>
        <taxon>Burkholderiales</taxon>
        <taxon>Comamonadaceae</taxon>
        <taxon>Alicycliphilus</taxon>
    </lineage>
</organism>
<dbReference type="OMA" id="WDIQETV"/>
<gene>
    <name evidence="2" type="ORF">HF896_07305</name>
</gene>